<protein>
    <submittedName>
        <fullName evidence="1">Uncharacterized protein</fullName>
    </submittedName>
</protein>
<comment type="caution">
    <text evidence="1">The sequence shown here is derived from an EMBL/GenBank/DDBJ whole genome shotgun (WGS) entry which is preliminary data.</text>
</comment>
<evidence type="ECO:0000313" key="2">
    <source>
        <dbReference type="Proteomes" id="UP000256345"/>
    </source>
</evidence>
<accession>A0ABX9JN19</accession>
<evidence type="ECO:0000313" key="1">
    <source>
        <dbReference type="EMBL" id="REG22841.1"/>
    </source>
</evidence>
<name>A0ABX9JN19_9BACT</name>
<sequence>MSPFPSPSNRGSHARPWLALAAVLVSTASAGQAPLPAPALELERLQLNPGATDSLVVGAGGLLPRCGLRTALVAHYEQDPLVLNLGAQQLGRIVHSRATAHLVASYGVSDWLELGFELPYIVRQKGDGPERTDVLPPVSSAVGSPRLQGRFGLLRQGNGAVMDLAVMLGASLPLGPSEALTYQGSRGLALHGRVGLGRALGFVHLGLEAGISAREPVELSPTAVGGSIVFGSLLEGGVAVSTRGEGLRGELSLRGAIPLTRAPAATELLAGARLPLFGKRFEVFALAGPGFGRLPGTPSFRVLSGLAWTPPSDR</sequence>
<keyword evidence="2" id="KW-1185">Reference proteome</keyword>
<reference evidence="1 2" key="1">
    <citation type="submission" date="2018-08" db="EMBL/GenBank/DDBJ databases">
        <title>Genomic Encyclopedia of Archaeal and Bacterial Type Strains, Phase II (KMG-II): from individual species to whole genera.</title>
        <authorList>
            <person name="Goeker M."/>
        </authorList>
    </citation>
    <scope>NUCLEOTIDE SEQUENCE [LARGE SCALE GENOMIC DNA]</scope>
    <source>
        <strain evidence="1 2">DSM 2261</strain>
    </source>
</reference>
<organism evidence="1 2">
    <name type="scientific">Archangium gephyra</name>
    <dbReference type="NCBI Taxonomy" id="48"/>
    <lineage>
        <taxon>Bacteria</taxon>
        <taxon>Pseudomonadati</taxon>
        <taxon>Myxococcota</taxon>
        <taxon>Myxococcia</taxon>
        <taxon>Myxococcales</taxon>
        <taxon>Cystobacterineae</taxon>
        <taxon>Archangiaceae</taxon>
        <taxon>Archangium</taxon>
    </lineage>
</organism>
<gene>
    <name evidence="1" type="ORF">ATI61_11846</name>
</gene>
<proteinExistence type="predicted"/>
<dbReference type="Proteomes" id="UP000256345">
    <property type="component" value="Unassembled WGS sequence"/>
</dbReference>
<dbReference type="EMBL" id="QUMU01000018">
    <property type="protein sequence ID" value="REG22841.1"/>
    <property type="molecule type" value="Genomic_DNA"/>
</dbReference>